<dbReference type="Proteomes" id="UP001499854">
    <property type="component" value="Unassembled WGS sequence"/>
</dbReference>
<dbReference type="SUPFAM" id="SSF53706">
    <property type="entry name" value="Formate dehydrogenase/DMSO reductase, domains 1-3"/>
    <property type="match status" value="1"/>
</dbReference>
<dbReference type="RefSeq" id="WP_344661753.1">
    <property type="nucleotide sequence ID" value="NZ_BAAAQM010000059.1"/>
</dbReference>
<dbReference type="PANTHER" id="PTHR43105:SF9">
    <property type="entry name" value="NADPH-FE(3+) OXIDOREDUCTASE SUBUNIT ALPHA"/>
    <property type="match status" value="1"/>
</dbReference>
<keyword evidence="4" id="KW-0408">Iron</keyword>
<gene>
    <name evidence="7" type="ORF">GCM10009838_73030</name>
</gene>
<dbReference type="InterPro" id="IPR006656">
    <property type="entry name" value="Mopterin_OxRdtase"/>
</dbReference>
<dbReference type="Gene3D" id="2.40.40.20">
    <property type="match status" value="1"/>
</dbReference>
<dbReference type="PANTHER" id="PTHR43105">
    <property type="entry name" value="RESPIRATORY NITRATE REDUCTASE"/>
    <property type="match status" value="1"/>
</dbReference>
<dbReference type="InterPro" id="IPR006963">
    <property type="entry name" value="Mopterin_OxRdtase_4Fe-4S_dom"/>
</dbReference>
<dbReference type="Pfam" id="PF04879">
    <property type="entry name" value="Molybdop_Fe4S4"/>
    <property type="match status" value="1"/>
</dbReference>
<organism evidence="7 8">
    <name type="scientific">Catenulispora subtropica</name>
    <dbReference type="NCBI Taxonomy" id="450798"/>
    <lineage>
        <taxon>Bacteria</taxon>
        <taxon>Bacillati</taxon>
        <taxon>Actinomycetota</taxon>
        <taxon>Actinomycetes</taxon>
        <taxon>Catenulisporales</taxon>
        <taxon>Catenulisporaceae</taxon>
        <taxon>Catenulispora</taxon>
    </lineage>
</organism>
<accession>A0ABN2T2Q2</accession>
<reference evidence="7 8" key="1">
    <citation type="journal article" date="2019" name="Int. J. Syst. Evol. Microbiol.">
        <title>The Global Catalogue of Microorganisms (GCM) 10K type strain sequencing project: providing services to taxonomists for standard genome sequencing and annotation.</title>
        <authorList>
            <consortium name="The Broad Institute Genomics Platform"/>
            <consortium name="The Broad Institute Genome Sequencing Center for Infectious Disease"/>
            <person name="Wu L."/>
            <person name="Ma J."/>
        </authorList>
    </citation>
    <scope>NUCLEOTIDE SEQUENCE [LARGE SCALE GENOMIC DNA]</scope>
    <source>
        <strain evidence="7 8">JCM 16013</strain>
    </source>
</reference>
<keyword evidence="8" id="KW-1185">Reference proteome</keyword>
<dbReference type="PROSITE" id="PS51669">
    <property type="entry name" value="4FE4S_MOW_BIS_MGD"/>
    <property type="match status" value="1"/>
</dbReference>
<evidence type="ECO:0000313" key="8">
    <source>
        <dbReference type="Proteomes" id="UP001499854"/>
    </source>
</evidence>
<dbReference type="SUPFAM" id="SSF50692">
    <property type="entry name" value="ADC-like"/>
    <property type="match status" value="1"/>
</dbReference>
<dbReference type="CDD" id="cd02782">
    <property type="entry name" value="MopB_CT_1"/>
    <property type="match status" value="1"/>
</dbReference>
<dbReference type="Pfam" id="PF00384">
    <property type="entry name" value="Molybdopterin"/>
    <property type="match status" value="1"/>
</dbReference>
<evidence type="ECO:0000313" key="7">
    <source>
        <dbReference type="EMBL" id="GAA1997182.1"/>
    </source>
</evidence>
<evidence type="ECO:0000256" key="2">
    <source>
        <dbReference type="ARBA" id="ARBA00022723"/>
    </source>
</evidence>
<evidence type="ECO:0000259" key="6">
    <source>
        <dbReference type="PROSITE" id="PS51669"/>
    </source>
</evidence>
<keyword evidence="2" id="KW-0479">Metal-binding</keyword>
<sequence>MTISKPDRTDRTAGTRTRTAHRTCPLCEAACALRIDLDGADRVVRVSGDEKDPFSRGYLCPKGAVLGRLDEDPDRLRRPLLRQGGGLREVGWDEAFAAVDAGLGEVIRRHGRDAVALYFGNPTFHTMAGYLYRQAITQALGSANVYSASTVDQMPKHVASGLMFGDPMAVAVPDLDHTDFLLVLGANPVESNGSLCVAPDFAGRLKALRGRGGRLVVVDPRRTRTAALADEHLFVRPGTDPLLLMAMVHTVLGEGLVRIGLPVAGLDRLRELVRDFTPEAVAPVCGVPAETIARLTRELAAARSAAVYARIGTCTAEFGTVAQWQVDVLNTLTGNLDRRGGVMFAETAALEIFRAGPPFSTGNRHSRVRGLPEVLGEFPVATLADEIETPGPGQVRALLAVAGNPALSAPNAPRLARALGGLDFMVCVDPYLNETTRLADVVLPPPRMLQTPHFDFLVQIIMVRNYARYSPAVLPLEPGQRSEAEILARLMLIAAGLGAGTDPARAEEMILGQLGVTGDAIGALDGADGTEKILDALLRAGGYGLSLKAMLDAPHGLDLGPLQPRLPALLRTPDSRVDLAPEPIAADVARLREQLTAAPPEFLLIGRRHLRSNNSWLHNVEELRGGTNRCTLQVHPGDAERLGLDDATPAVVASAVGDVTVPVEVTDTIMPGVVSLPHGWGHQDSTQRVAREDGGVNANALTDDTVVDRVSGNAVFNGVPVTVRALVEGAARS</sequence>
<name>A0ABN2T2Q2_9ACTN</name>
<dbReference type="EMBL" id="BAAAQM010000059">
    <property type="protein sequence ID" value="GAA1997182.1"/>
    <property type="molecule type" value="Genomic_DNA"/>
</dbReference>
<evidence type="ECO:0000256" key="1">
    <source>
        <dbReference type="ARBA" id="ARBA00022485"/>
    </source>
</evidence>
<dbReference type="InterPro" id="IPR006657">
    <property type="entry name" value="MoPterin_dinucl-bd_dom"/>
</dbReference>
<dbReference type="Gene3D" id="3.40.228.10">
    <property type="entry name" value="Dimethylsulfoxide Reductase, domain 2"/>
    <property type="match status" value="1"/>
</dbReference>
<keyword evidence="1" id="KW-0004">4Fe-4S</keyword>
<evidence type="ECO:0000256" key="3">
    <source>
        <dbReference type="ARBA" id="ARBA00023002"/>
    </source>
</evidence>
<dbReference type="InterPro" id="IPR050123">
    <property type="entry name" value="Prok_molybdopt-oxidoreductase"/>
</dbReference>
<comment type="caution">
    <text evidence="7">The sequence shown here is derived from an EMBL/GenBank/DDBJ whole genome shotgun (WGS) entry which is preliminary data.</text>
</comment>
<evidence type="ECO:0000256" key="4">
    <source>
        <dbReference type="ARBA" id="ARBA00023004"/>
    </source>
</evidence>
<feature type="domain" description="4Fe-4S Mo/W bis-MGD-type" evidence="6">
    <location>
        <begin position="17"/>
        <end position="74"/>
    </location>
</feature>
<dbReference type="Pfam" id="PF01568">
    <property type="entry name" value="Molydop_binding"/>
    <property type="match status" value="1"/>
</dbReference>
<dbReference type="InterPro" id="IPR009010">
    <property type="entry name" value="Asp_de-COase-like_dom_sf"/>
</dbReference>
<dbReference type="Gene3D" id="3.40.50.740">
    <property type="match status" value="1"/>
</dbReference>
<protein>
    <submittedName>
        <fullName evidence="7">Molybdopterin-dependent oxidoreductase</fullName>
    </submittedName>
</protein>
<dbReference type="SMART" id="SM00926">
    <property type="entry name" value="Molybdop_Fe4S4"/>
    <property type="match status" value="1"/>
</dbReference>
<evidence type="ECO:0000256" key="5">
    <source>
        <dbReference type="ARBA" id="ARBA00023014"/>
    </source>
</evidence>
<proteinExistence type="predicted"/>
<dbReference type="Gene3D" id="2.20.25.90">
    <property type="entry name" value="ADC-like domains"/>
    <property type="match status" value="1"/>
</dbReference>
<keyword evidence="3" id="KW-0560">Oxidoreductase</keyword>
<keyword evidence="5" id="KW-0411">Iron-sulfur</keyword>